<gene>
    <name evidence="1" type="ORF">Cgig2_030352</name>
</gene>
<sequence length="343" mass="38811">MFTNLLYPNKQKVLFLTAVGHPPHFIMFSGNYLCFTSVSEESVLAETSPTEQSTHEAPEVAIGSTTEDIIIGPVNYLKIKGPEGVCEKRVMQKDGQYSLYVRADLPGLAPHLCVTTVRDRCILVYGRSQSERNYLKGGRSYLFFVKLRCSCCKFDTLCQNHEDGVLRMFCKIIRLEPFLLLSIILPWYVGSTTKDIIGYINCLKMKGPEGVCKKDVVQVDGHYSLYVRADLPGLEPHLLVTTVRYHCILVYGKPQSKKNYRKETVSDDMRIILIKDSEVALTRNWALQSWIKQVALFLEQTAITAKDQDQTTGPDSGPGTRLGSWIRICIQFPDLFCTSDFKI</sequence>
<evidence type="ECO:0000313" key="1">
    <source>
        <dbReference type="EMBL" id="KAJ8444678.1"/>
    </source>
</evidence>
<evidence type="ECO:0000313" key="2">
    <source>
        <dbReference type="Proteomes" id="UP001153076"/>
    </source>
</evidence>
<dbReference type="OrthoDB" id="1021492at2759"/>
<dbReference type="EMBL" id="JAKOGI010000091">
    <property type="protein sequence ID" value="KAJ8444678.1"/>
    <property type="molecule type" value="Genomic_DNA"/>
</dbReference>
<comment type="caution">
    <text evidence="1">The sequence shown here is derived from an EMBL/GenBank/DDBJ whole genome shotgun (WGS) entry which is preliminary data.</text>
</comment>
<dbReference type="Proteomes" id="UP001153076">
    <property type="component" value="Unassembled WGS sequence"/>
</dbReference>
<dbReference type="AlphaFoldDB" id="A0A9Q1KKW9"/>
<protein>
    <submittedName>
        <fullName evidence="1">Uncharacterized protein</fullName>
    </submittedName>
</protein>
<accession>A0A9Q1KKW9</accession>
<organism evidence="1 2">
    <name type="scientific">Carnegiea gigantea</name>
    <dbReference type="NCBI Taxonomy" id="171969"/>
    <lineage>
        <taxon>Eukaryota</taxon>
        <taxon>Viridiplantae</taxon>
        <taxon>Streptophyta</taxon>
        <taxon>Embryophyta</taxon>
        <taxon>Tracheophyta</taxon>
        <taxon>Spermatophyta</taxon>
        <taxon>Magnoliopsida</taxon>
        <taxon>eudicotyledons</taxon>
        <taxon>Gunneridae</taxon>
        <taxon>Pentapetalae</taxon>
        <taxon>Caryophyllales</taxon>
        <taxon>Cactineae</taxon>
        <taxon>Cactaceae</taxon>
        <taxon>Cactoideae</taxon>
        <taxon>Echinocereeae</taxon>
        <taxon>Carnegiea</taxon>
    </lineage>
</organism>
<proteinExistence type="predicted"/>
<reference evidence="1" key="1">
    <citation type="submission" date="2022-04" db="EMBL/GenBank/DDBJ databases">
        <title>Carnegiea gigantea Genome sequencing and assembly v2.</title>
        <authorList>
            <person name="Copetti D."/>
            <person name="Sanderson M.J."/>
            <person name="Burquez A."/>
            <person name="Wojciechowski M.F."/>
        </authorList>
    </citation>
    <scope>NUCLEOTIDE SEQUENCE</scope>
    <source>
        <strain evidence="1">SGP5-SGP5p</strain>
        <tissue evidence="1">Aerial part</tissue>
    </source>
</reference>
<keyword evidence="2" id="KW-1185">Reference proteome</keyword>
<name>A0A9Q1KKW9_9CARY</name>